<keyword evidence="1 5" id="KW-0489">Methyltransferase</keyword>
<evidence type="ECO:0000256" key="1">
    <source>
        <dbReference type="ARBA" id="ARBA00022603"/>
    </source>
</evidence>
<dbReference type="PANTHER" id="PTHR43861">
    <property type="entry name" value="TRANS-ACONITATE 2-METHYLTRANSFERASE-RELATED"/>
    <property type="match status" value="1"/>
</dbReference>
<feature type="region of interest" description="Disordered" evidence="3">
    <location>
        <begin position="1"/>
        <end position="36"/>
    </location>
</feature>
<dbReference type="Gene3D" id="3.40.50.150">
    <property type="entry name" value="Vaccinia Virus protein VP39"/>
    <property type="match status" value="1"/>
</dbReference>
<proteinExistence type="predicted"/>
<evidence type="ECO:0000259" key="4">
    <source>
        <dbReference type="Pfam" id="PF13649"/>
    </source>
</evidence>
<feature type="compositionally biased region" description="Basic and acidic residues" evidence="3">
    <location>
        <begin position="19"/>
        <end position="36"/>
    </location>
</feature>
<dbReference type="EMBL" id="CP073249">
    <property type="protein sequence ID" value="QUF05469.1"/>
    <property type="molecule type" value="Genomic_DNA"/>
</dbReference>
<feature type="domain" description="Methyltransferase" evidence="4">
    <location>
        <begin position="72"/>
        <end position="168"/>
    </location>
</feature>
<dbReference type="InterPro" id="IPR029063">
    <property type="entry name" value="SAM-dependent_MTases_sf"/>
</dbReference>
<evidence type="ECO:0000313" key="5">
    <source>
        <dbReference type="EMBL" id="QUF05469.1"/>
    </source>
</evidence>
<dbReference type="InterPro" id="IPR041698">
    <property type="entry name" value="Methyltransf_25"/>
</dbReference>
<dbReference type="Pfam" id="PF13649">
    <property type="entry name" value="Methyltransf_25"/>
    <property type="match status" value="1"/>
</dbReference>
<keyword evidence="2" id="KW-0808">Transferase</keyword>
<accession>A0AA45L8A8</accession>
<dbReference type="CDD" id="cd02440">
    <property type="entry name" value="AdoMet_MTases"/>
    <property type="match status" value="1"/>
</dbReference>
<evidence type="ECO:0000313" key="6">
    <source>
        <dbReference type="Proteomes" id="UP000677152"/>
    </source>
</evidence>
<organism evidence="5 6">
    <name type="scientific">Actinosynnema pretiosum subsp. pretiosum</name>
    <dbReference type="NCBI Taxonomy" id="103721"/>
    <lineage>
        <taxon>Bacteria</taxon>
        <taxon>Bacillati</taxon>
        <taxon>Actinomycetota</taxon>
        <taxon>Actinomycetes</taxon>
        <taxon>Pseudonocardiales</taxon>
        <taxon>Pseudonocardiaceae</taxon>
        <taxon>Actinosynnema</taxon>
    </lineage>
</organism>
<sequence length="303" mass="32341">MTHAAHQHTSAGHGHGHAHGHDHAHAHGHGHDHGHDAANTQIEILDLDAEVLADQIASIVDSLPVPTPPATIVDLGAGTGAGALALLRRFPDAQVTAVDTAPAHLRRLVEKAETAGVADRVHPVEADLNAQWPPLGVPELVWASASLHHVDDPARVLRLVHDLLAPGGLFALVELADFPRFLPAGAPAESPGLEDRCHAATPRHEGHADHRGTDWTPHLIEAGFTIEAHRTVTINLAPPLPDSVGRYALNALRGLRHQAADALAPEDLAVLDRLIDPDDPRSALRRPDLTVRTERVVWAARKP</sequence>
<dbReference type="Proteomes" id="UP000677152">
    <property type="component" value="Chromosome"/>
</dbReference>
<reference evidence="5" key="1">
    <citation type="submission" date="2021-04" db="EMBL/GenBank/DDBJ databases">
        <title>Genomic sequence of Actinosynnema pretiosum subsp. pretiosum ATCC 31280 (C-14919).</title>
        <authorList>
            <person name="Bai L."/>
            <person name="Wang X."/>
            <person name="Xiao Y."/>
        </authorList>
    </citation>
    <scope>NUCLEOTIDE SEQUENCE</scope>
    <source>
        <strain evidence="5">ATCC 31280</strain>
    </source>
</reference>
<dbReference type="GO" id="GO:0032259">
    <property type="term" value="P:methylation"/>
    <property type="evidence" value="ECO:0007669"/>
    <property type="project" value="UniProtKB-KW"/>
</dbReference>
<evidence type="ECO:0000256" key="3">
    <source>
        <dbReference type="SAM" id="MobiDB-lite"/>
    </source>
</evidence>
<name>A0AA45L8A8_9PSEU</name>
<protein>
    <submittedName>
        <fullName evidence="5">Class I SAM-dependent methyltransferase</fullName>
    </submittedName>
</protein>
<dbReference type="PANTHER" id="PTHR43861:SF1">
    <property type="entry name" value="TRANS-ACONITATE 2-METHYLTRANSFERASE"/>
    <property type="match status" value="1"/>
</dbReference>
<dbReference type="GO" id="GO:0008168">
    <property type="term" value="F:methyltransferase activity"/>
    <property type="evidence" value="ECO:0007669"/>
    <property type="project" value="UniProtKB-KW"/>
</dbReference>
<evidence type="ECO:0000256" key="2">
    <source>
        <dbReference type="ARBA" id="ARBA00022679"/>
    </source>
</evidence>
<dbReference type="SUPFAM" id="SSF53335">
    <property type="entry name" value="S-adenosyl-L-methionine-dependent methyltransferases"/>
    <property type="match status" value="1"/>
</dbReference>
<dbReference type="AlphaFoldDB" id="A0AA45L8A8"/>
<feature type="compositionally biased region" description="Low complexity" evidence="3">
    <location>
        <begin position="1"/>
        <end position="12"/>
    </location>
</feature>
<gene>
    <name evidence="5" type="ORF">KCV87_05025</name>
</gene>